<sequence>MRINVKESTMVRPITETPSGSLWLSNLDLLTPDAFHSRSVHLYRSNGAANFFDVALLKAALGRVLVDFYPYAGRLEKAGNGRIQINCNAEGVLFVEAECDAVVDDLGDFGHCALDLSLVPKVDYSLRTSTIPLLILQLTRFNCGSISLGIANEHHVSDGTSALHFISTWSDAARGLTAAAVPPVLDRRLLSARSPPQPQFPHDEYQPPPRLTTPLPLPNTDKSHATFKLTPDHLRALKQRCKSGYTTYEVVTGHVWRCVCAARRLPSDQQTRLLIPMDTRRRLAPPLPPGFFGNVLLFTTPTALCGELVSNPVEFAAEKVHAALGRINDEYLRSAVDYLEVQLSNKHAIARGESDLNCPNFGIVSWVRLPLYPDFGWGKPVYAGPAAAPYEGKGYLFVDGESEGGLLLMITLLNPHMEAFRNLLYHI</sequence>
<evidence type="ECO:0000256" key="3">
    <source>
        <dbReference type="ARBA" id="ARBA00023315"/>
    </source>
</evidence>
<dbReference type="SMR" id="U3N6Q5"/>
<organism evidence="5">
    <name type="scientific">Salvia miltiorrhiza</name>
    <name type="common">Chinese sage</name>
    <dbReference type="NCBI Taxonomy" id="226208"/>
    <lineage>
        <taxon>Eukaryota</taxon>
        <taxon>Viridiplantae</taxon>
        <taxon>Streptophyta</taxon>
        <taxon>Embryophyta</taxon>
        <taxon>Tracheophyta</taxon>
        <taxon>Spermatophyta</taxon>
        <taxon>Magnoliopsida</taxon>
        <taxon>eudicotyledons</taxon>
        <taxon>Gunneridae</taxon>
        <taxon>Pentapetalae</taxon>
        <taxon>asterids</taxon>
        <taxon>lamiids</taxon>
        <taxon>Lamiales</taxon>
        <taxon>Lamiaceae</taxon>
        <taxon>Nepetoideae</taxon>
        <taxon>Mentheae</taxon>
        <taxon>Salviinae</taxon>
        <taxon>Salvia</taxon>
        <taxon>Salvia incertae sedis</taxon>
    </lineage>
</organism>
<dbReference type="AlphaFoldDB" id="U3N6Q5"/>
<dbReference type="GO" id="GO:0016747">
    <property type="term" value="F:acyltransferase activity, transferring groups other than amino-acyl groups"/>
    <property type="evidence" value="ECO:0007669"/>
    <property type="project" value="TreeGrafter"/>
</dbReference>
<keyword evidence="3" id="KW-0012">Acyltransferase</keyword>
<dbReference type="InterPro" id="IPR050317">
    <property type="entry name" value="Plant_Fungal_Acyltransferase"/>
</dbReference>
<dbReference type="InterPro" id="IPR023213">
    <property type="entry name" value="CAT-like_dom_sf"/>
</dbReference>
<proteinExistence type="evidence at transcript level"/>
<dbReference type="FunFam" id="3.30.559.10:FF:000008">
    <property type="entry name" value="Tryptamine hydroxycinnamoyl transferase"/>
    <property type="match status" value="1"/>
</dbReference>
<dbReference type="PANTHER" id="PTHR31642:SF11">
    <property type="entry name" value="SHIKIMATE O-HYDROXYCINNAMOYLTRANSFERASE"/>
    <property type="match status" value="1"/>
</dbReference>
<feature type="region of interest" description="Disordered" evidence="4">
    <location>
        <begin position="191"/>
        <end position="219"/>
    </location>
</feature>
<feature type="compositionally biased region" description="Pro residues" evidence="4">
    <location>
        <begin position="206"/>
        <end position="217"/>
    </location>
</feature>
<dbReference type="Pfam" id="PF02458">
    <property type="entry name" value="Transferase"/>
    <property type="match status" value="1"/>
</dbReference>
<evidence type="ECO:0000256" key="2">
    <source>
        <dbReference type="ARBA" id="ARBA00022679"/>
    </source>
</evidence>
<evidence type="ECO:0000313" key="5">
    <source>
        <dbReference type="EMBL" id="AGW27211.1"/>
    </source>
</evidence>
<accession>U3N6Q5</accession>
<name>U3N6Q5_SALMI</name>
<keyword evidence="2" id="KW-0808">Transferase</keyword>
<protein>
    <submittedName>
        <fullName evidence="5">Rosmarinic acid synthase 6</fullName>
    </submittedName>
</protein>
<gene>
    <name evidence="5" type="primary">RAS6</name>
</gene>
<comment type="similarity">
    <text evidence="1">Belongs to the plant acyltransferase family.</text>
</comment>
<evidence type="ECO:0000256" key="4">
    <source>
        <dbReference type="SAM" id="MobiDB-lite"/>
    </source>
</evidence>
<dbReference type="EMBL" id="KF220574">
    <property type="protein sequence ID" value="AGW27211.1"/>
    <property type="molecule type" value="mRNA"/>
</dbReference>
<reference evidence="5" key="1">
    <citation type="submission" date="2013-06" db="EMBL/GenBank/DDBJ databases">
        <title>Genome-wide identification and profiling of novel genes involved in phenolic acids biosynthesis pathway in salvia miltiorrhiza.</title>
        <authorList>
            <person name="Chen S.L."/>
            <person name="Wang B."/>
            <person name="Sun W."/>
            <person name="Xu H.B."/>
        </authorList>
    </citation>
    <scope>NUCLEOTIDE SEQUENCE</scope>
</reference>
<dbReference type="Gene3D" id="3.30.559.10">
    <property type="entry name" value="Chloramphenicol acetyltransferase-like domain"/>
    <property type="match status" value="2"/>
</dbReference>
<evidence type="ECO:0000256" key="1">
    <source>
        <dbReference type="ARBA" id="ARBA00009861"/>
    </source>
</evidence>
<dbReference type="PANTHER" id="PTHR31642">
    <property type="entry name" value="TRICHOTHECENE 3-O-ACETYLTRANSFERASE"/>
    <property type="match status" value="1"/>
</dbReference>